<feature type="transmembrane region" description="Helical" evidence="1">
    <location>
        <begin position="338"/>
        <end position="357"/>
    </location>
</feature>
<dbReference type="EMBL" id="SHNN01000001">
    <property type="protein sequence ID" value="MCX2980583.1"/>
    <property type="molecule type" value="Genomic_DNA"/>
</dbReference>
<feature type="transmembrane region" description="Helical" evidence="1">
    <location>
        <begin position="106"/>
        <end position="127"/>
    </location>
</feature>
<feature type="transmembrane region" description="Helical" evidence="1">
    <location>
        <begin position="79"/>
        <end position="99"/>
    </location>
</feature>
<evidence type="ECO:0000313" key="3">
    <source>
        <dbReference type="Proteomes" id="UP001143362"/>
    </source>
</evidence>
<keyword evidence="1" id="KW-0812">Transmembrane</keyword>
<proteinExistence type="predicted"/>
<feature type="transmembrane region" description="Helical" evidence="1">
    <location>
        <begin position="50"/>
        <end position="67"/>
    </location>
</feature>
<keyword evidence="3" id="KW-1185">Reference proteome</keyword>
<keyword evidence="1" id="KW-0472">Membrane</keyword>
<gene>
    <name evidence="2" type="ORF">EYC98_06805</name>
</gene>
<feature type="transmembrane region" description="Helical" evidence="1">
    <location>
        <begin position="256"/>
        <end position="274"/>
    </location>
</feature>
<keyword evidence="1" id="KW-1133">Transmembrane helix</keyword>
<name>A0ABT3TE81_9GAMM</name>
<feature type="transmembrane region" description="Helical" evidence="1">
    <location>
        <begin position="20"/>
        <end position="38"/>
    </location>
</feature>
<accession>A0ABT3TE81</accession>
<feature type="transmembrane region" description="Helical" evidence="1">
    <location>
        <begin position="190"/>
        <end position="207"/>
    </location>
</feature>
<comment type="caution">
    <text evidence="2">The sequence shown here is derived from an EMBL/GenBank/DDBJ whole genome shotgun (WGS) entry which is preliminary data.</text>
</comment>
<evidence type="ECO:0000313" key="2">
    <source>
        <dbReference type="EMBL" id="MCX2980583.1"/>
    </source>
</evidence>
<reference evidence="2" key="1">
    <citation type="submission" date="2019-02" db="EMBL/GenBank/DDBJ databases">
        <authorList>
            <person name="Li S.-H."/>
        </authorList>
    </citation>
    <scope>NUCLEOTIDE SEQUENCE</scope>
    <source>
        <strain evidence="2">IMCC14734</strain>
    </source>
</reference>
<dbReference type="Proteomes" id="UP001143362">
    <property type="component" value="Unassembled WGS sequence"/>
</dbReference>
<feature type="transmembrane region" description="Helical" evidence="1">
    <location>
        <begin position="378"/>
        <end position="394"/>
    </location>
</feature>
<feature type="transmembrane region" description="Helical" evidence="1">
    <location>
        <begin position="139"/>
        <end position="159"/>
    </location>
</feature>
<evidence type="ECO:0000256" key="1">
    <source>
        <dbReference type="SAM" id="Phobius"/>
    </source>
</evidence>
<dbReference type="RefSeq" id="WP_279244557.1">
    <property type="nucleotide sequence ID" value="NZ_SHNN01000001.1"/>
</dbReference>
<protein>
    <recommendedName>
        <fullName evidence="4">O-antigen ligase domain-containing protein</fullName>
    </recommendedName>
</protein>
<organism evidence="2 3">
    <name type="scientific">Candidatus Litorirhabdus singularis</name>
    <dbReference type="NCBI Taxonomy" id="2518993"/>
    <lineage>
        <taxon>Bacteria</taxon>
        <taxon>Pseudomonadati</taxon>
        <taxon>Pseudomonadota</taxon>
        <taxon>Gammaproteobacteria</taxon>
        <taxon>Cellvibrionales</taxon>
        <taxon>Halieaceae</taxon>
        <taxon>Candidatus Litorirhabdus</taxon>
    </lineage>
</organism>
<evidence type="ECO:0008006" key="4">
    <source>
        <dbReference type="Google" id="ProtNLM"/>
    </source>
</evidence>
<feature type="transmembrane region" description="Helical" evidence="1">
    <location>
        <begin position="213"/>
        <end position="236"/>
    </location>
</feature>
<sequence length="439" mass="49165">MDSTLQYKLEERVAHRPLNIQPLICSLLFLAIFAGCQGGRYYMSNRLQELGIFSALLLMSLGAWRAVFQLNLDNLKDWVLKPVCLIFGIMLISSMAFYVNYGGNPLYSFFSAREFMLAFVGPGVYLLCRTGLPVRVVETTVRFALVALMLNYLFFYFTLDLKSLFFSTDHTLSNLVTYDDWRGFRLKPPLFAIMVGLMAAFIGVGQARTFMSWAISLSVMGIAIYIWSIVMFRSTLATMAMAMLLYPALFASKNRIPLVVVMSPLLILSIPVGFDMMLDVFLGSDGGGLRKQSFELAFQQIPGHLIFGAGEDNAYGATYQDIVGPYFFPDDIGFIGTLYKYGVVGAFLYLYMHIKIWSRLWAANIQFKKIYGRLNPQLWAIFMWLTAMAFNLVLNPGLAYAQGITLASIGFALASLHLNENGYAASITTSSRVASQLET</sequence>